<gene>
    <name evidence="2" type="ordered locus">BLASA_0188</name>
</gene>
<dbReference type="eggNOG" id="COG3409">
    <property type="taxonomic scope" value="Bacteria"/>
</dbReference>
<dbReference type="Proteomes" id="UP000007517">
    <property type="component" value="Chromosome"/>
</dbReference>
<sequence>MEAIVNRFRLGSLTVLAGVVALLVGVLAPASAAGSARAPYCGLVWGSLPESSAASAAGLEVTDVRAGRHACFDRLVVDLRGPAAATGYSVRYVDTVHQVGTGTPIALDGGAALEVIVRAPAYDRYGRATYLPPSRGDVVDVDGFRTFEQVAWAGSYEGSTTLGIGTRARLPFRTFTLVGAPGDDAVRVVIDVAHRW</sequence>
<feature type="domain" description="AMIN-like" evidence="1">
    <location>
        <begin position="60"/>
        <end position="194"/>
    </location>
</feature>
<evidence type="ECO:0000313" key="3">
    <source>
        <dbReference type="Proteomes" id="UP000007517"/>
    </source>
</evidence>
<proteinExistence type="predicted"/>
<keyword evidence="3" id="KW-1185">Reference proteome</keyword>
<name>H6RL38_BLASD</name>
<dbReference type="HOGENOM" id="CLU_104523_0_0_11"/>
<dbReference type="AlphaFoldDB" id="H6RL38"/>
<dbReference type="EMBL" id="FO117623">
    <property type="protein sequence ID" value="CCG01168.1"/>
    <property type="molecule type" value="Genomic_DNA"/>
</dbReference>
<dbReference type="KEGG" id="bsd:BLASA_0188"/>
<dbReference type="STRING" id="1146883.BLASA_0188"/>
<dbReference type="OrthoDB" id="3393679at2"/>
<dbReference type="InterPro" id="IPR056303">
    <property type="entry name" value="AMIN-like"/>
</dbReference>
<protein>
    <recommendedName>
        <fullName evidence="1">AMIN-like domain-containing protein</fullName>
    </recommendedName>
</protein>
<organism evidence="2 3">
    <name type="scientific">Blastococcus saxobsidens (strain DD2)</name>
    <dbReference type="NCBI Taxonomy" id="1146883"/>
    <lineage>
        <taxon>Bacteria</taxon>
        <taxon>Bacillati</taxon>
        <taxon>Actinomycetota</taxon>
        <taxon>Actinomycetes</taxon>
        <taxon>Geodermatophilales</taxon>
        <taxon>Geodermatophilaceae</taxon>
        <taxon>Blastococcus</taxon>
    </lineage>
</organism>
<evidence type="ECO:0000259" key="1">
    <source>
        <dbReference type="Pfam" id="PF24837"/>
    </source>
</evidence>
<reference evidence="3" key="2">
    <citation type="submission" date="2012-02" db="EMBL/GenBank/DDBJ databases">
        <title>Complete genome sequence of Blastococcus saxobsidens strain DD2.</title>
        <authorList>
            <person name="Genoscope."/>
        </authorList>
    </citation>
    <scope>NUCLEOTIDE SEQUENCE [LARGE SCALE GENOMIC DNA]</scope>
    <source>
        <strain evidence="3">DD2</strain>
    </source>
</reference>
<evidence type="ECO:0000313" key="2">
    <source>
        <dbReference type="EMBL" id="CCG01168.1"/>
    </source>
</evidence>
<reference evidence="2 3" key="1">
    <citation type="journal article" date="2012" name="J. Bacteriol.">
        <title>Genome Sequence of Blastococcus saxobsidens DD2, a Stone-Inhabiting Bacterium.</title>
        <authorList>
            <person name="Chouaia B."/>
            <person name="Crotti E."/>
            <person name="Brusetti L."/>
            <person name="Daffonchio D."/>
            <person name="Essoussi I."/>
            <person name="Nouioui I."/>
            <person name="Sbissi I."/>
            <person name="Ghodhbane-Gtari F."/>
            <person name="Gtari M."/>
            <person name="Vacherie B."/>
            <person name="Barbe V."/>
            <person name="Medigue C."/>
            <person name="Gury J."/>
            <person name="Pujic P."/>
            <person name="Normand P."/>
        </authorList>
    </citation>
    <scope>NUCLEOTIDE SEQUENCE [LARGE SCALE GENOMIC DNA]</scope>
    <source>
        <strain evidence="2 3">DD2</strain>
    </source>
</reference>
<accession>H6RL38</accession>
<dbReference type="Pfam" id="PF24837">
    <property type="entry name" value="AMIN-like"/>
    <property type="match status" value="1"/>
</dbReference>